<feature type="region of interest" description="Disordered" evidence="1">
    <location>
        <begin position="1"/>
        <end position="45"/>
    </location>
</feature>
<proteinExistence type="predicted"/>
<dbReference type="Proteomes" id="UP001228049">
    <property type="component" value="Unassembled WGS sequence"/>
</dbReference>
<sequence>MSEEEPDEDACGQVDKENQQPNDRPVSDYVDIEPQPNKHTNPRDRYRWLKKYVISPNTDFS</sequence>
<gene>
    <name evidence="2" type="ORF">KUDE01_031373</name>
</gene>
<protein>
    <submittedName>
        <fullName evidence="2">Activating signal cointegrator 1 complex subunit 3</fullName>
    </submittedName>
</protein>
<reference evidence="2" key="1">
    <citation type="submission" date="2023-04" db="EMBL/GenBank/DDBJ databases">
        <title>Chromosome-level genome of Chaenocephalus aceratus.</title>
        <authorList>
            <person name="Park H."/>
        </authorList>
    </citation>
    <scope>NUCLEOTIDE SEQUENCE</scope>
    <source>
        <strain evidence="2">DE</strain>
        <tissue evidence="2">Muscle</tissue>
    </source>
</reference>
<organism evidence="2 3">
    <name type="scientific">Dissostichus eleginoides</name>
    <name type="common">Patagonian toothfish</name>
    <name type="synonym">Dissostichus amissus</name>
    <dbReference type="NCBI Taxonomy" id="100907"/>
    <lineage>
        <taxon>Eukaryota</taxon>
        <taxon>Metazoa</taxon>
        <taxon>Chordata</taxon>
        <taxon>Craniata</taxon>
        <taxon>Vertebrata</taxon>
        <taxon>Euteleostomi</taxon>
        <taxon>Actinopterygii</taxon>
        <taxon>Neopterygii</taxon>
        <taxon>Teleostei</taxon>
        <taxon>Neoteleostei</taxon>
        <taxon>Acanthomorphata</taxon>
        <taxon>Eupercaria</taxon>
        <taxon>Perciformes</taxon>
        <taxon>Notothenioidei</taxon>
        <taxon>Nototheniidae</taxon>
        <taxon>Dissostichus</taxon>
    </lineage>
</organism>
<feature type="non-terminal residue" evidence="2">
    <location>
        <position position="61"/>
    </location>
</feature>
<dbReference type="EMBL" id="JASDAP010000021">
    <property type="protein sequence ID" value="KAK1885178.1"/>
    <property type="molecule type" value="Genomic_DNA"/>
</dbReference>
<name>A0AAD9BLZ4_DISEL</name>
<dbReference type="AlphaFoldDB" id="A0AAD9BLZ4"/>
<feature type="compositionally biased region" description="Acidic residues" evidence="1">
    <location>
        <begin position="1"/>
        <end position="10"/>
    </location>
</feature>
<comment type="caution">
    <text evidence="2">The sequence shown here is derived from an EMBL/GenBank/DDBJ whole genome shotgun (WGS) entry which is preliminary data.</text>
</comment>
<evidence type="ECO:0000256" key="1">
    <source>
        <dbReference type="SAM" id="MobiDB-lite"/>
    </source>
</evidence>
<evidence type="ECO:0000313" key="2">
    <source>
        <dbReference type="EMBL" id="KAK1885178.1"/>
    </source>
</evidence>
<keyword evidence="3" id="KW-1185">Reference proteome</keyword>
<evidence type="ECO:0000313" key="3">
    <source>
        <dbReference type="Proteomes" id="UP001228049"/>
    </source>
</evidence>
<accession>A0AAD9BLZ4</accession>